<keyword evidence="5" id="KW-1185">Reference proteome</keyword>
<dbReference type="GO" id="GO:0016491">
    <property type="term" value="F:oxidoreductase activity"/>
    <property type="evidence" value="ECO:0007669"/>
    <property type="project" value="UniProtKB-KW"/>
</dbReference>
<dbReference type="STRING" id="68775.A0A5C3M239"/>
<accession>A0A5C3M239</accession>
<evidence type="ECO:0008006" key="6">
    <source>
        <dbReference type="Google" id="ProtNLM"/>
    </source>
</evidence>
<organism evidence="4 5">
    <name type="scientific">Crucibulum laeve</name>
    <dbReference type="NCBI Taxonomy" id="68775"/>
    <lineage>
        <taxon>Eukaryota</taxon>
        <taxon>Fungi</taxon>
        <taxon>Dikarya</taxon>
        <taxon>Basidiomycota</taxon>
        <taxon>Agaricomycotina</taxon>
        <taxon>Agaricomycetes</taxon>
        <taxon>Agaricomycetidae</taxon>
        <taxon>Agaricales</taxon>
        <taxon>Agaricineae</taxon>
        <taxon>Nidulariaceae</taxon>
        <taxon>Crucibulum</taxon>
    </lineage>
</organism>
<dbReference type="OrthoDB" id="3687641at2759"/>
<evidence type="ECO:0000256" key="2">
    <source>
        <dbReference type="ARBA" id="ARBA00023002"/>
    </source>
</evidence>
<dbReference type="PANTHER" id="PTHR33365">
    <property type="entry name" value="YALI0B05434P"/>
    <property type="match status" value="1"/>
</dbReference>
<comment type="similarity">
    <text evidence="3">Belongs to the ustYa family.</text>
</comment>
<dbReference type="PANTHER" id="PTHR33365:SF11">
    <property type="entry name" value="TAT PATHWAY SIGNAL SEQUENCE"/>
    <property type="match status" value="1"/>
</dbReference>
<reference evidence="4 5" key="1">
    <citation type="journal article" date="2019" name="Nat. Ecol. Evol.">
        <title>Megaphylogeny resolves global patterns of mushroom evolution.</title>
        <authorList>
            <person name="Varga T."/>
            <person name="Krizsan K."/>
            <person name="Foldi C."/>
            <person name="Dima B."/>
            <person name="Sanchez-Garcia M."/>
            <person name="Sanchez-Ramirez S."/>
            <person name="Szollosi G.J."/>
            <person name="Szarkandi J.G."/>
            <person name="Papp V."/>
            <person name="Albert L."/>
            <person name="Andreopoulos W."/>
            <person name="Angelini C."/>
            <person name="Antonin V."/>
            <person name="Barry K.W."/>
            <person name="Bougher N.L."/>
            <person name="Buchanan P."/>
            <person name="Buyck B."/>
            <person name="Bense V."/>
            <person name="Catcheside P."/>
            <person name="Chovatia M."/>
            <person name="Cooper J."/>
            <person name="Damon W."/>
            <person name="Desjardin D."/>
            <person name="Finy P."/>
            <person name="Geml J."/>
            <person name="Haridas S."/>
            <person name="Hughes K."/>
            <person name="Justo A."/>
            <person name="Karasinski D."/>
            <person name="Kautmanova I."/>
            <person name="Kiss B."/>
            <person name="Kocsube S."/>
            <person name="Kotiranta H."/>
            <person name="LaButti K.M."/>
            <person name="Lechner B.E."/>
            <person name="Liimatainen K."/>
            <person name="Lipzen A."/>
            <person name="Lukacs Z."/>
            <person name="Mihaltcheva S."/>
            <person name="Morgado L.N."/>
            <person name="Niskanen T."/>
            <person name="Noordeloos M.E."/>
            <person name="Ohm R.A."/>
            <person name="Ortiz-Santana B."/>
            <person name="Ovrebo C."/>
            <person name="Racz N."/>
            <person name="Riley R."/>
            <person name="Savchenko A."/>
            <person name="Shiryaev A."/>
            <person name="Soop K."/>
            <person name="Spirin V."/>
            <person name="Szebenyi C."/>
            <person name="Tomsovsky M."/>
            <person name="Tulloss R.E."/>
            <person name="Uehling J."/>
            <person name="Grigoriev I.V."/>
            <person name="Vagvolgyi C."/>
            <person name="Papp T."/>
            <person name="Martin F.M."/>
            <person name="Miettinen O."/>
            <person name="Hibbett D.S."/>
            <person name="Nagy L.G."/>
        </authorList>
    </citation>
    <scope>NUCLEOTIDE SEQUENCE [LARGE SCALE GENOMIC DNA]</scope>
    <source>
        <strain evidence="4 5">CBS 166.37</strain>
    </source>
</reference>
<dbReference type="Pfam" id="PF11807">
    <property type="entry name" value="UstYa"/>
    <property type="match status" value="1"/>
</dbReference>
<evidence type="ECO:0000313" key="4">
    <source>
        <dbReference type="EMBL" id="TFK35071.1"/>
    </source>
</evidence>
<keyword evidence="2" id="KW-0560">Oxidoreductase</keyword>
<evidence type="ECO:0000256" key="3">
    <source>
        <dbReference type="ARBA" id="ARBA00035112"/>
    </source>
</evidence>
<name>A0A5C3M239_9AGAR</name>
<dbReference type="EMBL" id="ML213625">
    <property type="protein sequence ID" value="TFK35071.1"/>
    <property type="molecule type" value="Genomic_DNA"/>
</dbReference>
<evidence type="ECO:0000313" key="5">
    <source>
        <dbReference type="Proteomes" id="UP000308652"/>
    </source>
</evidence>
<dbReference type="InterPro" id="IPR021765">
    <property type="entry name" value="UstYa-like"/>
</dbReference>
<dbReference type="AlphaFoldDB" id="A0A5C3M239"/>
<gene>
    <name evidence="4" type="ORF">BDQ12DRAFT_688754</name>
</gene>
<comment type="pathway">
    <text evidence="1">Mycotoxin biosynthesis.</text>
</comment>
<proteinExistence type="inferred from homology"/>
<protein>
    <recommendedName>
        <fullName evidence="6">Oxidase ustYa</fullName>
    </recommendedName>
</protein>
<dbReference type="GO" id="GO:0043386">
    <property type="term" value="P:mycotoxin biosynthetic process"/>
    <property type="evidence" value="ECO:0007669"/>
    <property type="project" value="InterPro"/>
</dbReference>
<evidence type="ECO:0000256" key="1">
    <source>
        <dbReference type="ARBA" id="ARBA00004685"/>
    </source>
</evidence>
<dbReference type="Proteomes" id="UP000308652">
    <property type="component" value="Unassembled WGS sequence"/>
</dbReference>
<sequence>MVFAKGICTSILAFTLLGVVLLFSSQKASLPFNPPASIISRLTSLGYAYEWDINLPLVLMDFQNTVNYQLNGSVADAQWEAMMPQNDGLIYLGPEKQPFMLSVFHQLRCLDIMRRAYTDGAAGGDSHKSPLARHCLNYIRQMVYCRGDLRLERVVDPNGPHAVQVRDPQTCRDWRAVYSKLADLEERDR</sequence>